<dbReference type="PANTHER" id="PTHR34104">
    <property type="entry name" value="TRANSMEMBRANE PROTEIN 254"/>
    <property type="match status" value="1"/>
</dbReference>
<evidence type="ECO:0000256" key="6">
    <source>
        <dbReference type="SAM" id="Phobius"/>
    </source>
</evidence>
<accession>A0A815G1J2</accession>
<gene>
    <name evidence="7" type="ORF">IZO911_LOCUS35796</name>
</gene>
<dbReference type="GO" id="GO:0016020">
    <property type="term" value="C:membrane"/>
    <property type="evidence" value="ECO:0007669"/>
    <property type="project" value="UniProtKB-SubCell"/>
</dbReference>
<dbReference type="AlphaFoldDB" id="A0A815G1J2"/>
<evidence type="ECO:0000256" key="1">
    <source>
        <dbReference type="ARBA" id="ARBA00004141"/>
    </source>
</evidence>
<evidence type="ECO:0000256" key="3">
    <source>
        <dbReference type="ARBA" id="ARBA00022989"/>
    </source>
</evidence>
<dbReference type="Proteomes" id="UP000663860">
    <property type="component" value="Unassembled WGS sequence"/>
</dbReference>
<evidence type="ECO:0000256" key="4">
    <source>
        <dbReference type="ARBA" id="ARBA00023136"/>
    </source>
</evidence>
<feature type="transmembrane region" description="Helical" evidence="6">
    <location>
        <begin position="53"/>
        <end position="72"/>
    </location>
</feature>
<evidence type="ECO:0000313" key="7">
    <source>
        <dbReference type="EMBL" id="CAF1333022.1"/>
    </source>
</evidence>
<evidence type="ECO:0000313" key="8">
    <source>
        <dbReference type="Proteomes" id="UP000663860"/>
    </source>
</evidence>
<evidence type="ECO:0000256" key="5">
    <source>
        <dbReference type="ARBA" id="ARBA00034834"/>
    </source>
</evidence>
<keyword evidence="4 6" id="KW-0472">Membrane</keyword>
<dbReference type="PANTHER" id="PTHR34104:SF3">
    <property type="entry name" value="TRANSMEMBRANE PROTEIN 254"/>
    <property type="match status" value="1"/>
</dbReference>
<dbReference type="Pfam" id="PF14934">
    <property type="entry name" value="TMEM254"/>
    <property type="match status" value="1"/>
</dbReference>
<proteinExistence type="predicted"/>
<feature type="transmembrane region" description="Helical" evidence="6">
    <location>
        <begin position="12"/>
        <end position="33"/>
    </location>
</feature>
<comment type="subcellular location">
    <subcellularLocation>
        <location evidence="1">Membrane</location>
        <topology evidence="1">Multi-pass membrane protein</topology>
    </subcellularLocation>
</comment>
<organism evidence="7 8">
    <name type="scientific">Adineta steineri</name>
    <dbReference type="NCBI Taxonomy" id="433720"/>
    <lineage>
        <taxon>Eukaryota</taxon>
        <taxon>Metazoa</taxon>
        <taxon>Spiralia</taxon>
        <taxon>Gnathifera</taxon>
        <taxon>Rotifera</taxon>
        <taxon>Eurotatoria</taxon>
        <taxon>Bdelloidea</taxon>
        <taxon>Adinetida</taxon>
        <taxon>Adinetidae</taxon>
        <taxon>Adineta</taxon>
    </lineage>
</organism>
<keyword evidence="2 6" id="KW-0812">Transmembrane</keyword>
<dbReference type="InterPro" id="IPR028110">
    <property type="entry name" value="TMEM254"/>
</dbReference>
<keyword evidence="3 6" id="KW-1133">Transmembrane helix</keyword>
<comment type="caution">
    <text evidence="7">The sequence shown here is derived from an EMBL/GenBank/DDBJ whole genome shotgun (WGS) entry which is preliminary data.</text>
</comment>
<dbReference type="EMBL" id="CAJNOE010000784">
    <property type="protein sequence ID" value="CAF1333022.1"/>
    <property type="molecule type" value="Genomic_DNA"/>
</dbReference>
<sequence length="114" mass="13088">MKNNFRSPHLFWWIIIPGGIGLIFLLGHYPNVIPFQYLGGFGASSSSFALKNHILLLVVFWSTVIAHGYEAIVARRICQKLNLDQKSTLLWMIQTFILGFPSLKNLKGQKHRYE</sequence>
<evidence type="ECO:0000256" key="2">
    <source>
        <dbReference type="ARBA" id="ARBA00022692"/>
    </source>
</evidence>
<reference evidence="7" key="1">
    <citation type="submission" date="2021-02" db="EMBL/GenBank/DDBJ databases">
        <authorList>
            <person name="Nowell W R."/>
        </authorList>
    </citation>
    <scope>NUCLEOTIDE SEQUENCE</scope>
</reference>
<protein>
    <recommendedName>
        <fullName evidence="5">Transmembrane protein 254</fullName>
    </recommendedName>
</protein>
<name>A0A815G1J2_9BILA</name>